<organism evidence="1 2">
    <name type="scientific">Microcystis aeruginosa NIES-2549</name>
    <dbReference type="NCBI Taxonomy" id="1641812"/>
    <lineage>
        <taxon>Bacteria</taxon>
        <taxon>Bacillati</taxon>
        <taxon>Cyanobacteriota</taxon>
        <taxon>Cyanophyceae</taxon>
        <taxon>Oscillatoriophycideae</taxon>
        <taxon>Chroococcales</taxon>
        <taxon>Microcystaceae</taxon>
        <taxon>Microcystis</taxon>
    </lineage>
</organism>
<evidence type="ECO:0000313" key="2">
    <source>
        <dbReference type="Proteomes" id="UP000034103"/>
    </source>
</evidence>
<proteinExistence type="predicted"/>
<dbReference type="Proteomes" id="UP000034103">
    <property type="component" value="Chromosome"/>
</dbReference>
<evidence type="ECO:0000313" key="1">
    <source>
        <dbReference type="EMBL" id="AKE65814.1"/>
    </source>
</evidence>
<dbReference type="PATRIC" id="fig|1641812.3.peg.3588"/>
<sequence>MFYIVKGVIVSYAFFRLIILPDSSNFYQPALENKISG</sequence>
<dbReference type="AlphaFoldDB" id="A0A0F6U642"/>
<reference evidence="1 2" key="1">
    <citation type="journal article" date="2015" name="Genome Announc.">
        <title>Complete Genome Sequence of Microcystis aeruginosa NIES-2549, a Bloom-Forming Cyanobacterium from Lake Kasumigaura, Japan.</title>
        <authorList>
            <person name="Yamaguchi H."/>
            <person name="Suzuki S."/>
            <person name="Tanabe Y."/>
            <person name="Osana Y."/>
            <person name="Shimura Y."/>
            <person name="Ishida K."/>
            <person name="Kawachi M."/>
        </authorList>
    </citation>
    <scope>NUCLEOTIDE SEQUENCE [LARGE SCALE GENOMIC DNA]</scope>
    <source>
        <strain evidence="1 2">NIES-2549</strain>
    </source>
</reference>
<gene>
    <name evidence="1" type="ORF">MYAER_3476</name>
</gene>
<name>A0A0F6U642_MICAE</name>
<dbReference type="EMBL" id="CP011304">
    <property type="protein sequence ID" value="AKE65814.1"/>
    <property type="molecule type" value="Genomic_DNA"/>
</dbReference>
<dbReference type="HOGENOM" id="CLU_3345947_0_0_3"/>
<accession>A0A0F6U642</accession>
<protein>
    <submittedName>
        <fullName evidence="1">Uncharacterized protein</fullName>
    </submittedName>
</protein>